<evidence type="ECO:0000256" key="1">
    <source>
        <dbReference type="SAM" id="MobiDB-lite"/>
    </source>
</evidence>
<evidence type="ECO:0000313" key="3">
    <source>
        <dbReference type="EMBL" id="SEA63303.1"/>
    </source>
</evidence>
<keyword evidence="2" id="KW-0812">Transmembrane</keyword>
<keyword evidence="2" id="KW-1133">Transmembrane helix</keyword>
<dbReference type="STRING" id="571932.SAMN05421743_106171"/>
<dbReference type="EMBL" id="FNQR01000006">
    <property type="protein sequence ID" value="SEA63303.1"/>
    <property type="molecule type" value="Genomic_DNA"/>
</dbReference>
<accession>A0A1H4CSA6</accession>
<dbReference type="Proteomes" id="UP000198584">
    <property type="component" value="Unassembled WGS sequence"/>
</dbReference>
<organism evidence="3 4">
    <name type="scientific">Thalassobacillus cyri</name>
    <dbReference type="NCBI Taxonomy" id="571932"/>
    <lineage>
        <taxon>Bacteria</taxon>
        <taxon>Bacillati</taxon>
        <taxon>Bacillota</taxon>
        <taxon>Bacilli</taxon>
        <taxon>Bacillales</taxon>
        <taxon>Bacillaceae</taxon>
        <taxon>Thalassobacillus</taxon>
    </lineage>
</organism>
<dbReference type="AlphaFoldDB" id="A0A1H4CSA6"/>
<reference evidence="3 4" key="1">
    <citation type="submission" date="2016-10" db="EMBL/GenBank/DDBJ databases">
        <authorList>
            <person name="de Groot N.N."/>
        </authorList>
    </citation>
    <scope>NUCLEOTIDE SEQUENCE [LARGE SCALE GENOMIC DNA]</scope>
    <source>
        <strain evidence="3 4">CCM7597</strain>
    </source>
</reference>
<feature type="compositionally biased region" description="Basic and acidic residues" evidence="1">
    <location>
        <begin position="37"/>
        <end position="51"/>
    </location>
</feature>
<sequence length="57" mass="6689">MIFLIGLTITVYTILMVYILGKLNSPTAQRFINYKKHGSDKSMEQRQKQYEHILSAR</sequence>
<proteinExistence type="predicted"/>
<keyword evidence="4" id="KW-1185">Reference proteome</keyword>
<gene>
    <name evidence="3" type="ORF">SAMN05421743_106171</name>
</gene>
<protein>
    <submittedName>
        <fullName evidence="3">Uncharacterized protein</fullName>
    </submittedName>
</protein>
<dbReference type="RefSeq" id="WP_176791439.1">
    <property type="nucleotide sequence ID" value="NZ_FNQR01000006.1"/>
</dbReference>
<feature type="transmembrane region" description="Helical" evidence="2">
    <location>
        <begin position="6"/>
        <end position="25"/>
    </location>
</feature>
<keyword evidence="2" id="KW-0472">Membrane</keyword>
<feature type="region of interest" description="Disordered" evidence="1">
    <location>
        <begin position="37"/>
        <end position="57"/>
    </location>
</feature>
<name>A0A1H4CSA6_9BACI</name>
<evidence type="ECO:0000256" key="2">
    <source>
        <dbReference type="SAM" id="Phobius"/>
    </source>
</evidence>
<evidence type="ECO:0000313" key="4">
    <source>
        <dbReference type="Proteomes" id="UP000198584"/>
    </source>
</evidence>